<dbReference type="InterPro" id="IPR036721">
    <property type="entry name" value="RCK_C_sf"/>
</dbReference>
<dbReference type="SUPFAM" id="SSF51735">
    <property type="entry name" value="NAD(P)-binding Rossmann-fold domains"/>
    <property type="match status" value="1"/>
</dbReference>
<dbReference type="Pfam" id="PF02254">
    <property type="entry name" value="TrkA_N"/>
    <property type="match status" value="1"/>
</dbReference>
<evidence type="ECO:0000313" key="3">
    <source>
        <dbReference type="EMBL" id="HGE99864.1"/>
    </source>
</evidence>
<dbReference type="EMBL" id="DTMQ01000044">
    <property type="protein sequence ID" value="HGE99864.1"/>
    <property type="molecule type" value="Genomic_DNA"/>
</dbReference>
<proteinExistence type="predicted"/>
<dbReference type="InterPro" id="IPR036291">
    <property type="entry name" value="NAD(P)-bd_dom_sf"/>
</dbReference>
<dbReference type="InterPro" id="IPR006037">
    <property type="entry name" value="RCK_C"/>
</dbReference>
<accession>A0A7C3UQI8</accession>
<protein>
    <submittedName>
        <fullName evidence="3">TrkA family potassium uptake protein</fullName>
    </submittedName>
</protein>
<gene>
    <name evidence="3" type="ORF">ENX07_07355</name>
</gene>
<comment type="caution">
    <text evidence="3">The sequence shown here is derived from an EMBL/GenBank/DDBJ whole genome shotgun (WGS) entry which is preliminary data.</text>
</comment>
<dbReference type="GO" id="GO:0008324">
    <property type="term" value="F:monoatomic cation transmembrane transporter activity"/>
    <property type="evidence" value="ECO:0007669"/>
    <property type="project" value="InterPro"/>
</dbReference>
<reference evidence="3" key="1">
    <citation type="journal article" date="2020" name="mSystems">
        <title>Genome- and Community-Level Interaction Insights into Carbon Utilization and Element Cycling Functions of Hydrothermarchaeota in Hydrothermal Sediment.</title>
        <authorList>
            <person name="Zhou Z."/>
            <person name="Liu Y."/>
            <person name="Xu W."/>
            <person name="Pan J."/>
            <person name="Luo Z.H."/>
            <person name="Li M."/>
        </authorList>
    </citation>
    <scope>NUCLEOTIDE SEQUENCE [LARGE SCALE GENOMIC DNA]</scope>
    <source>
        <strain evidence="3">SpSt-906</strain>
    </source>
</reference>
<sequence length="228" mass="25312">MPKSFVVIGLGRFGSQIARALIEKGFEVIVVDQNEERVNEFSEIATSALVMDATDEKALKDAGIGDCDCAIVSVGQNISSSILITMLLKDLGVKEIIVKEISSVHGKILEKLGATKIINPEKDTALRLAHSFTSPRIFDIIEVSPDYSIMEVVAPKDFWGRALREIRLRRDYRVSVIAIRRKRAIFRNGVPDFEEEVIIAPGADDEIAENDILVLLGKYEDLEKVSKL</sequence>
<dbReference type="Pfam" id="PF02080">
    <property type="entry name" value="TrkA_C"/>
    <property type="match status" value="1"/>
</dbReference>
<dbReference type="SUPFAM" id="SSF116726">
    <property type="entry name" value="TrkA C-terminal domain-like"/>
    <property type="match status" value="1"/>
</dbReference>
<dbReference type="Gene3D" id="3.30.70.1450">
    <property type="entry name" value="Regulator of K+ conductance, C-terminal domain"/>
    <property type="match status" value="1"/>
</dbReference>
<evidence type="ECO:0000259" key="1">
    <source>
        <dbReference type="PROSITE" id="PS51201"/>
    </source>
</evidence>
<feature type="domain" description="RCK N-terminal" evidence="1">
    <location>
        <begin position="2"/>
        <end position="118"/>
    </location>
</feature>
<dbReference type="PANTHER" id="PTHR43833:SF7">
    <property type="entry name" value="KTR SYSTEM POTASSIUM UPTAKE PROTEIN C"/>
    <property type="match status" value="1"/>
</dbReference>
<name>A0A7C3UQI8_UNCW3</name>
<dbReference type="InterPro" id="IPR003148">
    <property type="entry name" value="RCK_N"/>
</dbReference>
<dbReference type="PROSITE" id="PS51202">
    <property type="entry name" value="RCK_C"/>
    <property type="match status" value="1"/>
</dbReference>
<dbReference type="GO" id="GO:0006813">
    <property type="term" value="P:potassium ion transport"/>
    <property type="evidence" value="ECO:0007669"/>
    <property type="project" value="InterPro"/>
</dbReference>
<organism evidence="3">
    <name type="scientific">candidate division WOR-3 bacterium</name>
    <dbReference type="NCBI Taxonomy" id="2052148"/>
    <lineage>
        <taxon>Bacteria</taxon>
        <taxon>Bacteria division WOR-3</taxon>
    </lineage>
</organism>
<dbReference type="InterPro" id="IPR050721">
    <property type="entry name" value="Trk_Ktr_HKT_K-transport"/>
</dbReference>
<dbReference type="Gene3D" id="3.40.50.720">
    <property type="entry name" value="NAD(P)-binding Rossmann-like Domain"/>
    <property type="match status" value="1"/>
</dbReference>
<dbReference type="AlphaFoldDB" id="A0A7C3UQI8"/>
<feature type="domain" description="RCK C-terminal" evidence="2">
    <location>
        <begin position="135"/>
        <end position="228"/>
    </location>
</feature>
<evidence type="ECO:0000259" key="2">
    <source>
        <dbReference type="PROSITE" id="PS51202"/>
    </source>
</evidence>
<dbReference type="PROSITE" id="PS51201">
    <property type="entry name" value="RCK_N"/>
    <property type="match status" value="1"/>
</dbReference>
<dbReference type="PANTHER" id="PTHR43833">
    <property type="entry name" value="POTASSIUM CHANNEL PROTEIN 2-RELATED-RELATED"/>
    <property type="match status" value="1"/>
</dbReference>